<dbReference type="PANTHER" id="PTHR43421:SF1">
    <property type="entry name" value="METALLOPROTEASE PMBA"/>
    <property type="match status" value="1"/>
</dbReference>
<dbReference type="PANTHER" id="PTHR43421">
    <property type="entry name" value="METALLOPROTEASE PMBA"/>
    <property type="match status" value="1"/>
</dbReference>
<dbReference type="Pfam" id="PF19289">
    <property type="entry name" value="PmbA_TldD_3rd"/>
    <property type="match status" value="1"/>
</dbReference>
<dbReference type="AlphaFoldDB" id="A0A7C4F8M6"/>
<reference evidence="3" key="1">
    <citation type="journal article" date="2020" name="mSystems">
        <title>Genome- and Community-Level Interaction Insights into Carbon Utilization and Element Cycling Functions of Hydrothermarchaeota in Hydrothermal Sediment.</title>
        <authorList>
            <person name="Zhou Z."/>
            <person name="Liu Y."/>
            <person name="Xu W."/>
            <person name="Pan J."/>
            <person name="Luo Z.H."/>
            <person name="Li M."/>
        </authorList>
    </citation>
    <scope>NUCLEOTIDE SEQUENCE [LARGE SCALE GENOMIC DNA]</scope>
    <source>
        <strain evidence="3">SpSt-735</strain>
    </source>
</reference>
<dbReference type="GO" id="GO:0006508">
    <property type="term" value="P:proteolysis"/>
    <property type="evidence" value="ECO:0007669"/>
    <property type="project" value="InterPro"/>
</dbReference>
<evidence type="ECO:0000259" key="2">
    <source>
        <dbReference type="Pfam" id="PF19290"/>
    </source>
</evidence>
<dbReference type="InterPro" id="IPR036059">
    <property type="entry name" value="TldD/PmbA_sf"/>
</dbReference>
<proteinExistence type="predicted"/>
<dbReference type="InterPro" id="IPR045569">
    <property type="entry name" value="Metalloprtase-TldD/E_C"/>
</dbReference>
<evidence type="ECO:0000259" key="1">
    <source>
        <dbReference type="Pfam" id="PF19289"/>
    </source>
</evidence>
<dbReference type="EMBL" id="DTFI01000080">
    <property type="protein sequence ID" value="HGI43404.1"/>
    <property type="molecule type" value="Genomic_DNA"/>
</dbReference>
<comment type="caution">
    <text evidence="3">The sequence shown here is derived from an EMBL/GenBank/DDBJ whole genome shotgun (WGS) entry which is preliminary data.</text>
</comment>
<feature type="domain" description="Metalloprotease TldD/E C-terminal" evidence="1">
    <location>
        <begin position="234"/>
        <end position="446"/>
    </location>
</feature>
<dbReference type="InterPro" id="IPR035068">
    <property type="entry name" value="TldD/PmbA_N"/>
</dbReference>
<dbReference type="InterPro" id="IPR045570">
    <property type="entry name" value="Metalloprtase-TldD/E_cen_dom"/>
</dbReference>
<dbReference type="InterPro" id="IPR047657">
    <property type="entry name" value="PmbA"/>
</dbReference>
<dbReference type="GO" id="GO:0008237">
    <property type="term" value="F:metallopeptidase activity"/>
    <property type="evidence" value="ECO:0007669"/>
    <property type="project" value="InterPro"/>
</dbReference>
<dbReference type="GO" id="GO:0005829">
    <property type="term" value="C:cytosol"/>
    <property type="evidence" value="ECO:0007669"/>
    <property type="project" value="TreeGrafter"/>
</dbReference>
<dbReference type="Pfam" id="PF19290">
    <property type="entry name" value="PmbA_TldD_2nd"/>
    <property type="match status" value="1"/>
</dbReference>
<name>A0A7C4F8M6_THEPE</name>
<evidence type="ECO:0000313" key="3">
    <source>
        <dbReference type="EMBL" id="HGI43404.1"/>
    </source>
</evidence>
<accession>A0A7C4F8M6</accession>
<protein>
    <submittedName>
        <fullName evidence="3">TldD/PmbA family protein</fullName>
    </submittedName>
</protein>
<dbReference type="SUPFAM" id="SSF111283">
    <property type="entry name" value="Putative modulator of DNA gyrase, PmbA/TldD"/>
    <property type="match status" value="1"/>
</dbReference>
<feature type="domain" description="Metalloprotease TldD/E central" evidence="2">
    <location>
        <begin position="124"/>
        <end position="220"/>
    </location>
</feature>
<sequence length="446" mass="47488">MGAGVPTGMDVSSLLEWALKRARELGADEAEVSVSLSSSRQVKSEGTHLKALSRRSIDAWVRVSKGKKFAVTTVTSLDQKPLEAAVEAAVTLAAKAEEDPYWEGLPDPEPPLHSWVGYDEGVASAPTSWLLELAKELITEAQRRPSIRVSGTFVSASEAAYYVASTRGVSASDKGTHFSYGIELKAVGTGEGVGFSSASSRGLHVDTYGVLERATTLALDSMRGEKLGTVVKGNVLLRAEPFASLVDALLVPALNALNVLEGFSPLRDKVGQKVLGPLTVVDDGTMVGGLETSLFDAEGVARRRKVLFDRGVLKGFLHNIYTARRMRCESTGNAARVRGAVMITRTNLIVEGGEESEEALISDSAVVVDGYLLSVHTVNYITGNFSVVASNPYLVKNGELKPLKPVTVSGNIYEVAGGLRPARRVKNTYTGIYTPDVLFSGLTVSG</sequence>
<dbReference type="Gene3D" id="3.30.2290.10">
    <property type="entry name" value="PmbA/TldD superfamily"/>
    <property type="match status" value="1"/>
</dbReference>
<organism evidence="3">
    <name type="scientific">Thermofilum pendens</name>
    <dbReference type="NCBI Taxonomy" id="2269"/>
    <lineage>
        <taxon>Archaea</taxon>
        <taxon>Thermoproteota</taxon>
        <taxon>Thermoprotei</taxon>
        <taxon>Thermofilales</taxon>
        <taxon>Thermofilaceae</taxon>
        <taxon>Thermofilum</taxon>
    </lineage>
</organism>
<gene>
    <name evidence="3" type="ORF">ENV17_03345</name>
</gene>